<protein>
    <submittedName>
        <fullName evidence="2">DUF1707 domain-containing protein</fullName>
    </submittedName>
</protein>
<dbReference type="PANTHER" id="PTHR40763:SF5">
    <property type="entry name" value="MEMBRANE PROTEIN"/>
    <property type="match status" value="1"/>
</dbReference>
<keyword evidence="3" id="KW-1185">Reference proteome</keyword>
<dbReference type="Proteomes" id="UP001442841">
    <property type="component" value="Chromosome"/>
</dbReference>
<accession>A0ABZ3FU79</accession>
<proteinExistence type="predicted"/>
<dbReference type="RefSeq" id="WP_425310768.1">
    <property type="nucleotide sequence ID" value="NZ_CP154795.1"/>
</dbReference>
<evidence type="ECO:0000259" key="1">
    <source>
        <dbReference type="Pfam" id="PF08044"/>
    </source>
</evidence>
<evidence type="ECO:0000313" key="2">
    <source>
        <dbReference type="EMBL" id="XAN09315.1"/>
    </source>
</evidence>
<reference evidence="2 3" key="1">
    <citation type="submission" date="2024-04" db="EMBL/GenBank/DDBJ databases">
        <title>Isolation of an actinomycete strain from pig manure.</title>
        <authorList>
            <person name="Gong T."/>
            <person name="Yu Z."/>
            <person name="An M."/>
            <person name="Wei C."/>
            <person name="Yang W."/>
            <person name="Liu L."/>
        </authorList>
    </citation>
    <scope>NUCLEOTIDE SEQUENCE [LARGE SCALE GENOMIC DNA]</scope>
    <source>
        <strain evidence="2 3">ZF39</strain>
    </source>
</reference>
<gene>
    <name evidence="2" type="ORF">AADG42_18980</name>
</gene>
<name>A0ABZ3FU79_9ACTN</name>
<dbReference type="InterPro" id="IPR012551">
    <property type="entry name" value="DUF1707_SHOCT-like"/>
</dbReference>
<evidence type="ECO:0000313" key="3">
    <source>
        <dbReference type="Proteomes" id="UP001442841"/>
    </source>
</evidence>
<sequence>MTDPTQMRAGNVDRDRVIGALQQAYADGRLSDDELAARIETVHSARTFGDLDDVVEDLPITRPSVEYAAVMGGPGDGLAQREPVGAPAPQNEWAAALSQQHGPVGSSPDNPMVLDAGWSSEKREGAWEIPQFLRLRGGVGSVKLDCTEAFTPHQVIHLWVEGDLGSITIVVPEGWAADANGVKKSWGSIYVKVPGEPTMGRPIIVANGSMGAGSLTIRHPNWFERKRLEKKLR</sequence>
<feature type="domain" description="DUF1707" evidence="1">
    <location>
        <begin position="7"/>
        <end position="59"/>
    </location>
</feature>
<dbReference type="EMBL" id="CP154795">
    <property type="protein sequence ID" value="XAN09315.1"/>
    <property type="molecule type" value="Genomic_DNA"/>
</dbReference>
<dbReference type="Pfam" id="PF08044">
    <property type="entry name" value="DUF1707"/>
    <property type="match status" value="1"/>
</dbReference>
<dbReference type="PANTHER" id="PTHR40763">
    <property type="entry name" value="MEMBRANE PROTEIN-RELATED"/>
    <property type="match status" value="1"/>
</dbReference>
<organism evidence="2 3">
    <name type="scientific">Ammonicoccus fulvus</name>
    <dbReference type="NCBI Taxonomy" id="3138240"/>
    <lineage>
        <taxon>Bacteria</taxon>
        <taxon>Bacillati</taxon>
        <taxon>Actinomycetota</taxon>
        <taxon>Actinomycetes</taxon>
        <taxon>Propionibacteriales</taxon>
        <taxon>Propionibacteriaceae</taxon>
        <taxon>Ammonicoccus</taxon>
    </lineage>
</organism>